<reference evidence="3 4" key="1">
    <citation type="submission" date="2020-08" db="EMBL/GenBank/DDBJ databases">
        <title>Functional genomics of gut bacteria from endangered species of beetles.</title>
        <authorList>
            <person name="Carlos-Shanley C."/>
        </authorList>
    </citation>
    <scope>NUCLEOTIDE SEQUENCE [LARGE SCALE GENOMIC DNA]</scope>
    <source>
        <strain evidence="3 4">S00123</strain>
    </source>
</reference>
<dbReference type="InterPro" id="IPR005021">
    <property type="entry name" value="Terminase_largesu-like"/>
</dbReference>
<dbReference type="InterPro" id="IPR027417">
    <property type="entry name" value="P-loop_NTPase"/>
</dbReference>
<organism evidence="3 4">
    <name type="scientific">Brevundimonas bullata</name>
    <dbReference type="NCBI Taxonomy" id="13160"/>
    <lineage>
        <taxon>Bacteria</taxon>
        <taxon>Pseudomonadati</taxon>
        <taxon>Pseudomonadota</taxon>
        <taxon>Alphaproteobacteria</taxon>
        <taxon>Caulobacterales</taxon>
        <taxon>Caulobacteraceae</taxon>
        <taxon>Brevundimonas</taxon>
    </lineage>
</organism>
<dbReference type="AlphaFoldDB" id="A0A7W7ISQ1"/>
<dbReference type="GO" id="GO:0004519">
    <property type="term" value="F:endonuclease activity"/>
    <property type="evidence" value="ECO:0007669"/>
    <property type="project" value="InterPro"/>
</dbReference>
<name>A0A7W7ISQ1_9CAUL</name>
<dbReference type="Proteomes" id="UP000539957">
    <property type="component" value="Unassembled WGS sequence"/>
</dbReference>
<evidence type="ECO:0000313" key="3">
    <source>
        <dbReference type="EMBL" id="MBB4799853.1"/>
    </source>
</evidence>
<feature type="domain" description="Terminase large subunit-like ATPase" evidence="1">
    <location>
        <begin position="62"/>
        <end position="234"/>
    </location>
</feature>
<dbReference type="PANTHER" id="PTHR41287:SF1">
    <property type="entry name" value="PROTEIN YMFN"/>
    <property type="match status" value="1"/>
</dbReference>
<dbReference type="InterPro" id="IPR046461">
    <property type="entry name" value="TerL_ATPase"/>
</dbReference>
<comment type="caution">
    <text evidence="3">The sequence shown here is derived from an EMBL/GenBank/DDBJ whole genome shotgun (WGS) entry which is preliminary data.</text>
</comment>
<dbReference type="Pfam" id="PF20441">
    <property type="entry name" value="TerL_nuclease"/>
    <property type="match status" value="1"/>
</dbReference>
<dbReference type="EMBL" id="JACHKY010000009">
    <property type="protein sequence ID" value="MBB4799853.1"/>
    <property type="molecule type" value="Genomic_DNA"/>
</dbReference>
<sequence>MGLRGPGAKPMKKKAVEAVQEPVGPLPWEVEGMSRVERVVAFLEFLPVTTGALAGTTMKVRPWQRDFLEAVYGVDGDGSRPVRTAVLSMARKNGKTGIAAGLALCHLSGPEAEPRGQVYSAANDRAQAAILYNEMAAIIAQVPFLDERVSLRRHAKEMEDFENGSVYAALSADVPGKHGLSPSFVVYDELGQAPKRDLLDALDTAMGARAEPLMLVISTQAADDLAPMSELIDYGQRVTAGDIDDPSFHLTHYAAPEDADPWCPETWKLANPALGDFRSLEDVARQAAQAQRIPSKEAAFKNLILNMRVAAETKFLPLSEWKACGADLRPDLEGKPCWLALDMAATRDLTALVAVFPDDDGGVDAMAQFYLPGDGLADRGERDRVPYTVWRDMGFLTATPGAATDPRFIAATVAQLCSRFNVQALAYDRWRIETFKMALADEGVTDLEMIEHGQGYRDMAPAVDILERMVAERKLRHANNPVLTWCLSNAVVTKDPAGNRKLDKSRATGRIDGAVALAMALHAMEMKPREEAWEPWVDAA</sequence>
<evidence type="ECO:0000259" key="1">
    <source>
        <dbReference type="Pfam" id="PF03354"/>
    </source>
</evidence>
<dbReference type="InterPro" id="IPR046462">
    <property type="entry name" value="TerL_nuclease"/>
</dbReference>
<dbReference type="Pfam" id="PF03354">
    <property type="entry name" value="TerL_ATPase"/>
    <property type="match status" value="1"/>
</dbReference>
<keyword evidence="4" id="KW-1185">Reference proteome</keyword>
<evidence type="ECO:0000313" key="4">
    <source>
        <dbReference type="Proteomes" id="UP000539957"/>
    </source>
</evidence>
<evidence type="ECO:0000259" key="2">
    <source>
        <dbReference type="Pfam" id="PF20441"/>
    </source>
</evidence>
<protein>
    <submittedName>
        <fullName evidence="3">Phage terminase large subunit-like protein</fullName>
    </submittedName>
</protein>
<feature type="domain" description="Terminase large subunit-like endonuclease" evidence="2">
    <location>
        <begin position="243"/>
        <end position="525"/>
    </location>
</feature>
<proteinExistence type="predicted"/>
<dbReference type="PANTHER" id="PTHR41287">
    <property type="match status" value="1"/>
</dbReference>
<accession>A0A7W7ISQ1</accession>
<dbReference type="Gene3D" id="3.30.420.240">
    <property type="match status" value="1"/>
</dbReference>
<dbReference type="RefSeq" id="WP_184273873.1">
    <property type="nucleotide sequence ID" value="NZ_JACHKY010000009.1"/>
</dbReference>
<gene>
    <name evidence="3" type="ORF">HNP32_003614</name>
</gene>
<dbReference type="Gene3D" id="3.40.50.300">
    <property type="entry name" value="P-loop containing nucleotide triphosphate hydrolases"/>
    <property type="match status" value="1"/>
</dbReference>